<evidence type="ECO:0000256" key="2">
    <source>
        <dbReference type="ARBA" id="ARBA00022679"/>
    </source>
</evidence>
<evidence type="ECO:0000259" key="3">
    <source>
        <dbReference type="Pfam" id="PF13649"/>
    </source>
</evidence>
<gene>
    <name evidence="4" type="ORF">KX928_13865</name>
</gene>
<dbReference type="Proteomes" id="UP001138661">
    <property type="component" value="Unassembled WGS sequence"/>
</dbReference>
<dbReference type="GO" id="GO:0032259">
    <property type="term" value="P:methylation"/>
    <property type="evidence" value="ECO:0007669"/>
    <property type="project" value="UniProtKB-KW"/>
</dbReference>
<evidence type="ECO:0000256" key="1">
    <source>
        <dbReference type="ARBA" id="ARBA00022603"/>
    </source>
</evidence>
<sequence>MTSSNADQAEFWTRDAGHKWVEQQEMLDAFMQPVLSGLLARADLQPGERVLDIGCGTGASSLQAADAVGASGFVLGADISPTMLAQAHKRAAGIAQLTFALADAAEHPFDTATFDHMISRFGVMFFSDPVAAFSNIASSLKPGARVTFASWGQIPNNPWFTIAAQAAKAQLGAPPAVDPDEPGPFAFRDVDRVLAILTEAGFAAIDADVVALHLTPPGPPSQVSQMATRVGPAARTVAHFEASDEDARAIAARVQDAFRSFETPQGVRIPAEINFFQARAKAG</sequence>
<organism evidence="4 5">
    <name type="scientific">Roseobacter insulae</name>
    <dbReference type="NCBI Taxonomy" id="2859783"/>
    <lineage>
        <taxon>Bacteria</taxon>
        <taxon>Pseudomonadati</taxon>
        <taxon>Pseudomonadota</taxon>
        <taxon>Alphaproteobacteria</taxon>
        <taxon>Rhodobacterales</taxon>
        <taxon>Roseobacteraceae</taxon>
        <taxon>Roseobacter</taxon>
    </lineage>
</organism>
<dbReference type="GO" id="GO:0008168">
    <property type="term" value="F:methyltransferase activity"/>
    <property type="evidence" value="ECO:0007669"/>
    <property type="project" value="UniProtKB-KW"/>
</dbReference>
<dbReference type="RefSeq" id="WP_219503571.1">
    <property type="nucleotide sequence ID" value="NZ_JAHXDN010000003.1"/>
</dbReference>
<dbReference type="InterPro" id="IPR041698">
    <property type="entry name" value="Methyltransf_25"/>
</dbReference>
<evidence type="ECO:0000313" key="5">
    <source>
        <dbReference type="Proteomes" id="UP001138661"/>
    </source>
</evidence>
<name>A0A9X1JZ20_9RHOB</name>
<keyword evidence="2" id="KW-0808">Transferase</keyword>
<accession>A0A9X1JZ20</accession>
<proteinExistence type="predicted"/>
<dbReference type="EMBL" id="JAHXDN010000003">
    <property type="protein sequence ID" value="MBW4708871.1"/>
    <property type="molecule type" value="Genomic_DNA"/>
</dbReference>
<comment type="caution">
    <text evidence="4">The sequence shown here is derived from an EMBL/GenBank/DDBJ whole genome shotgun (WGS) entry which is preliminary data.</text>
</comment>
<keyword evidence="5" id="KW-1185">Reference proteome</keyword>
<feature type="domain" description="Methyltransferase" evidence="3">
    <location>
        <begin position="50"/>
        <end position="143"/>
    </location>
</feature>
<keyword evidence="1 4" id="KW-0489">Methyltransferase</keyword>
<protein>
    <submittedName>
        <fullName evidence="4">Methyltransferase domain-containing protein</fullName>
    </submittedName>
</protein>
<evidence type="ECO:0000313" key="4">
    <source>
        <dbReference type="EMBL" id="MBW4708871.1"/>
    </source>
</evidence>
<dbReference type="CDD" id="cd02440">
    <property type="entry name" value="AdoMet_MTases"/>
    <property type="match status" value="1"/>
</dbReference>
<reference evidence="4" key="1">
    <citation type="submission" date="2021-07" db="EMBL/GenBank/DDBJ databases">
        <title>Roseobacter insulae sp. nov., isolated from a tidal flat.</title>
        <authorList>
            <person name="Park S."/>
            <person name="Yoon J.-H."/>
        </authorList>
    </citation>
    <scope>NUCLEOTIDE SEQUENCE</scope>
    <source>
        <strain evidence="4">YSTF-M11</strain>
    </source>
</reference>
<dbReference type="Pfam" id="PF13649">
    <property type="entry name" value="Methyltransf_25"/>
    <property type="match status" value="1"/>
</dbReference>
<dbReference type="PANTHER" id="PTHR44307">
    <property type="entry name" value="PHOSPHOETHANOLAMINE METHYLTRANSFERASE"/>
    <property type="match status" value="1"/>
</dbReference>
<dbReference type="PANTHER" id="PTHR44307:SF2">
    <property type="entry name" value="PHOSPHOETHANOLAMINE METHYLTRANSFERASE ISOFORM X1"/>
    <property type="match status" value="1"/>
</dbReference>
<dbReference type="AlphaFoldDB" id="A0A9X1JZ20"/>